<dbReference type="OrthoDB" id="5418787at2"/>
<accession>A0A5C4TA85</accession>
<sequence>MYSCIATGLLQLIAVRYSSRVPGFFFRYLRTPSKTVVSEATVMAYLHTSIFRLFARNPQCSIT</sequence>
<keyword evidence="2" id="KW-1185">Reference proteome</keyword>
<dbReference type="AlphaFoldDB" id="A0A5C4TA85"/>
<proteinExistence type="predicted"/>
<dbReference type="RefSeq" id="WP_139602691.1">
    <property type="nucleotide sequence ID" value="NZ_VDCQ01000015.1"/>
</dbReference>
<evidence type="ECO:0000313" key="2">
    <source>
        <dbReference type="Proteomes" id="UP000307943"/>
    </source>
</evidence>
<name>A0A5C4TA85_9BACL</name>
<dbReference type="Proteomes" id="UP000307943">
    <property type="component" value="Unassembled WGS sequence"/>
</dbReference>
<evidence type="ECO:0000313" key="1">
    <source>
        <dbReference type="EMBL" id="TNJ65891.1"/>
    </source>
</evidence>
<organism evidence="1 2">
    <name type="scientific">Paenibacillus hemerocallicola</name>
    <dbReference type="NCBI Taxonomy" id="1172614"/>
    <lineage>
        <taxon>Bacteria</taxon>
        <taxon>Bacillati</taxon>
        <taxon>Bacillota</taxon>
        <taxon>Bacilli</taxon>
        <taxon>Bacillales</taxon>
        <taxon>Paenibacillaceae</taxon>
        <taxon>Paenibacillus</taxon>
    </lineage>
</organism>
<gene>
    <name evidence="1" type="ORF">FE784_13315</name>
</gene>
<reference evidence="1 2" key="1">
    <citation type="submission" date="2019-05" db="EMBL/GenBank/DDBJ databases">
        <title>We sequenced the genome of Paenibacillus hemerocallicola KCTC 33185 for further insight into its adaptation and study the phylogeny of Paenibacillus.</title>
        <authorList>
            <person name="Narsing Rao M.P."/>
        </authorList>
    </citation>
    <scope>NUCLEOTIDE SEQUENCE [LARGE SCALE GENOMIC DNA]</scope>
    <source>
        <strain evidence="1 2">KCTC 33185</strain>
    </source>
</reference>
<comment type="caution">
    <text evidence="1">The sequence shown here is derived from an EMBL/GenBank/DDBJ whole genome shotgun (WGS) entry which is preliminary data.</text>
</comment>
<dbReference type="EMBL" id="VDCQ01000015">
    <property type="protein sequence ID" value="TNJ65891.1"/>
    <property type="molecule type" value="Genomic_DNA"/>
</dbReference>
<protein>
    <submittedName>
        <fullName evidence="1">Uncharacterized protein</fullName>
    </submittedName>
</protein>